<dbReference type="CDD" id="cd00170">
    <property type="entry name" value="SEC14"/>
    <property type="match status" value="1"/>
</dbReference>
<feature type="compositionally biased region" description="Polar residues" evidence="1">
    <location>
        <begin position="1"/>
        <end position="29"/>
    </location>
</feature>
<feature type="compositionally biased region" description="Low complexity" evidence="1">
    <location>
        <begin position="53"/>
        <end position="62"/>
    </location>
</feature>
<reference evidence="3" key="3">
    <citation type="submission" date="2020-10" db="EMBL/GenBank/DDBJ databases">
        <authorList>
            <person name="Sedaghatjoo S."/>
        </authorList>
    </citation>
    <scope>NUCLEOTIDE SEQUENCE</scope>
    <source>
        <strain evidence="3">AZH3</strain>
    </source>
</reference>
<dbReference type="SMART" id="SM00516">
    <property type="entry name" value="SEC14"/>
    <property type="match status" value="1"/>
</dbReference>
<dbReference type="SUPFAM" id="SSF46938">
    <property type="entry name" value="CRAL/TRIO N-terminal domain"/>
    <property type="match status" value="1"/>
</dbReference>
<name>A0A177VFC4_9BASI</name>
<feature type="compositionally biased region" description="Basic and acidic residues" evidence="1">
    <location>
        <begin position="426"/>
        <end position="442"/>
    </location>
</feature>
<comment type="caution">
    <text evidence="4">The sequence shown here is derived from an EMBL/GenBank/DDBJ whole genome shotgun (WGS) entry which is preliminary data.</text>
</comment>
<dbReference type="InterPro" id="IPR051026">
    <property type="entry name" value="PI/PC_transfer"/>
</dbReference>
<dbReference type="Proteomes" id="UP000077671">
    <property type="component" value="Unassembled WGS sequence"/>
</dbReference>
<sequence length="454" mass="49440">MANPTSATDGTLSADSASGIQKSASTSSGLLAPPAGKTLGKSASSTSLRKINSRSSQKSSSSAVAGTGAENETHLKYTPAPGHVGNLSPAQQKALDELIYRLKEAGLLGDNSQAATKAQRRRHAAGNGTADDVKTDENDDDESFPHQAVMLLRFLRARGWNPEAAQAMYAKAAAWRKEVDIDHCLEEFHFSEQEAVASHGWRMYWHKTDKLGRPIFVQDLNNIDPAAVFGQCTTPERIIKRFATTLELACRERYASCTKEAGHLVEDNFMILSIGGLGFSTFWSMKSQLQQLLGVLDANYPELSGRIVVINAPSLFSYTWSWIKGWLPAGTREKVDIQGTNFLPALLDWIEPASLPQSMGGTCDDCQEWMDGGREMEAMMGRLALVSGSNLGEEDEQGAREEGEGARRAWGAEKDAQSPWKAFGAEVRERRGPCKGGCERSDAGPWDRAVLRGR</sequence>
<protein>
    <recommendedName>
        <fullName evidence="2">CRAL-TRIO domain-containing protein</fullName>
    </recommendedName>
</protein>
<dbReference type="InterPro" id="IPR036273">
    <property type="entry name" value="CRAL/TRIO_N_dom_sf"/>
</dbReference>
<dbReference type="EMBL" id="LWDD02001209">
    <property type="protein sequence ID" value="KAE8251205.1"/>
    <property type="molecule type" value="Genomic_DNA"/>
</dbReference>
<reference evidence="4" key="1">
    <citation type="submission" date="2016-04" db="EMBL/GenBank/DDBJ databases">
        <authorList>
            <person name="Nguyen H.D."/>
            <person name="Kesanakurti P."/>
            <person name="Cullis J."/>
            <person name="Levesque C.A."/>
            <person name="Hambleton S."/>
        </authorList>
    </citation>
    <scope>NUCLEOTIDE SEQUENCE</scope>
    <source>
        <strain evidence="4">DAOMC 238032</strain>
    </source>
</reference>
<feature type="region of interest" description="Disordered" evidence="1">
    <location>
        <begin position="111"/>
        <end position="142"/>
    </location>
</feature>
<evidence type="ECO:0000256" key="1">
    <source>
        <dbReference type="SAM" id="MobiDB-lite"/>
    </source>
</evidence>
<gene>
    <name evidence="4" type="ORF">A4X03_0g6398</name>
    <name evidence="3" type="ORF">JKIAZH3_G104</name>
</gene>
<organism evidence="4 5">
    <name type="scientific">Tilletia caries</name>
    <name type="common">wheat bunt fungus</name>
    <dbReference type="NCBI Taxonomy" id="13290"/>
    <lineage>
        <taxon>Eukaryota</taxon>
        <taxon>Fungi</taxon>
        <taxon>Dikarya</taxon>
        <taxon>Basidiomycota</taxon>
        <taxon>Ustilaginomycotina</taxon>
        <taxon>Exobasidiomycetes</taxon>
        <taxon>Tilletiales</taxon>
        <taxon>Tilletiaceae</taxon>
        <taxon>Tilletia</taxon>
    </lineage>
</organism>
<dbReference type="InterPro" id="IPR036865">
    <property type="entry name" value="CRAL-TRIO_dom_sf"/>
</dbReference>
<feature type="region of interest" description="Disordered" evidence="1">
    <location>
        <begin position="1"/>
        <end position="88"/>
    </location>
</feature>
<dbReference type="Proteomes" id="UP000836402">
    <property type="component" value="Unassembled WGS sequence"/>
</dbReference>
<dbReference type="PROSITE" id="PS50191">
    <property type="entry name" value="CRAL_TRIO"/>
    <property type="match status" value="1"/>
</dbReference>
<feature type="compositionally biased region" description="Polar residues" evidence="1">
    <location>
        <begin position="41"/>
        <end position="50"/>
    </location>
</feature>
<dbReference type="Pfam" id="PF00650">
    <property type="entry name" value="CRAL_TRIO"/>
    <property type="match status" value="1"/>
</dbReference>
<dbReference type="AlphaFoldDB" id="A0A177VFC4"/>
<dbReference type="InterPro" id="IPR011074">
    <property type="entry name" value="CRAL/TRIO_N_dom"/>
</dbReference>
<dbReference type="PANTHER" id="PTHR45657">
    <property type="entry name" value="CRAL-TRIO DOMAIN-CONTAINING PROTEIN YKL091C-RELATED"/>
    <property type="match status" value="1"/>
</dbReference>
<evidence type="ECO:0000259" key="2">
    <source>
        <dbReference type="PROSITE" id="PS50191"/>
    </source>
</evidence>
<dbReference type="SMART" id="SM01100">
    <property type="entry name" value="CRAL_TRIO_N"/>
    <property type="match status" value="1"/>
</dbReference>
<dbReference type="InterPro" id="IPR001251">
    <property type="entry name" value="CRAL-TRIO_dom"/>
</dbReference>
<dbReference type="EMBL" id="CAJHJG010002788">
    <property type="protein sequence ID" value="CAD6923209.1"/>
    <property type="molecule type" value="Genomic_DNA"/>
</dbReference>
<evidence type="ECO:0000313" key="3">
    <source>
        <dbReference type="EMBL" id="CAD6923209.1"/>
    </source>
</evidence>
<evidence type="ECO:0000313" key="6">
    <source>
        <dbReference type="Proteomes" id="UP000836402"/>
    </source>
</evidence>
<feature type="region of interest" description="Disordered" evidence="1">
    <location>
        <begin position="390"/>
        <end position="454"/>
    </location>
</feature>
<dbReference type="SUPFAM" id="SSF52087">
    <property type="entry name" value="CRAL/TRIO domain"/>
    <property type="match status" value="1"/>
</dbReference>
<dbReference type="Pfam" id="PF03765">
    <property type="entry name" value="CRAL_TRIO_N"/>
    <property type="match status" value="1"/>
</dbReference>
<evidence type="ECO:0000313" key="4">
    <source>
        <dbReference type="EMBL" id="KAE8251205.1"/>
    </source>
</evidence>
<dbReference type="Gene3D" id="1.10.8.20">
    <property type="entry name" value="N-terminal domain of phosphatidylinositol transfer protein sec14p"/>
    <property type="match status" value="1"/>
</dbReference>
<proteinExistence type="predicted"/>
<reference evidence="4" key="2">
    <citation type="journal article" date="2019" name="IMA Fungus">
        <title>Genome sequencing and comparison of five Tilletia species to identify candidate genes for the detection of regulated species infecting wheat.</title>
        <authorList>
            <person name="Nguyen H.D.T."/>
            <person name="Sultana T."/>
            <person name="Kesanakurti P."/>
            <person name="Hambleton S."/>
        </authorList>
    </citation>
    <scope>NUCLEOTIDE SEQUENCE</scope>
    <source>
        <strain evidence="4">DAOMC 238032</strain>
    </source>
</reference>
<feature type="compositionally biased region" description="Basic and acidic residues" evidence="1">
    <location>
        <begin position="397"/>
        <end position="416"/>
    </location>
</feature>
<dbReference type="Gene3D" id="3.40.525.10">
    <property type="entry name" value="CRAL-TRIO lipid binding domain"/>
    <property type="match status" value="1"/>
</dbReference>
<feature type="domain" description="CRAL-TRIO" evidence="2">
    <location>
        <begin position="193"/>
        <end position="367"/>
    </location>
</feature>
<evidence type="ECO:0000313" key="5">
    <source>
        <dbReference type="Proteomes" id="UP000077671"/>
    </source>
</evidence>
<accession>A0A177VFC4</accession>
<keyword evidence="6" id="KW-1185">Reference proteome</keyword>
<dbReference type="PANTHER" id="PTHR45657:SF1">
    <property type="entry name" value="CRAL-TRIO DOMAIN-CONTAINING PROTEIN YKL091C-RELATED"/>
    <property type="match status" value="1"/>
</dbReference>